<gene>
    <name evidence="1" type="ORF">E6C70_06490</name>
</gene>
<organism evidence="1 2">
    <name type="scientific">Orlajensenia flava</name>
    <dbReference type="NCBI Taxonomy" id="2565934"/>
    <lineage>
        <taxon>Bacteria</taxon>
        <taxon>Bacillati</taxon>
        <taxon>Actinomycetota</taxon>
        <taxon>Actinomycetes</taxon>
        <taxon>Micrococcales</taxon>
        <taxon>Microbacteriaceae</taxon>
        <taxon>Orlajensenia</taxon>
    </lineage>
</organism>
<name>A0A4S4FZZ6_9MICO</name>
<dbReference type="InterPro" id="IPR036412">
    <property type="entry name" value="HAD-like_sf"/>
</dbReference>
<dbReference type="PANTHER" id="PTHR43611:SF3">
    <property type="entry name" value="FLAVIN MONONUCLEOTIDE HYDROLASE 1, CHLOROPLATIC"/>
    <property type="match status" value="1"/>
</dbReference>
<proteinExistence type="predicted"/>
<dbReference type="AlphaFoldDB" id="A0A4S4FZZ6"/>
<evidence type="ECO:0000313" key="2">
    <source>
        <dbReference type="Proteomes" id="UP000307380"/>
    </source>
</evidence>
<dbReference type="InterPro" id="IPR023214">
    <property type="entry name" value="HAD_sf"/>
</dbReference>
<dbReference type="SUPFAM" id="SSF56784">
    <property type="entry name" value="HAD-like"/>
    <property type="match status" value="1"/>
</dbReference>
<evidence type="ECO:0000313" key="1">
    <source>
        <dbReference type="EMBL" id="THG35675.1"/>
    </source>
</evidence>
<dbReference type="OrthoDB" id="9797415at2"/>
<dbReference type="CDD" id="cd02603">
    <property type="entry name" value="HAD_sEH-N_like"/>
    <property type="match status" value="1"/>
</dbReference>
<accession>A0A4S4FZZ6</accession>
<comment type="caution">
    <text evidence="1">The sequence shown here is derived from an EMBL/GenBank/DDBJ whole genome shotgun (WGS) entry which is preliminary data.</text>
</comment>
<dbReference type="EMBL" id="SSSN01000003">
    <property type="protein sequence ID" value="THG35675.1"/>
    <property type="molecule type" value="Genomic_DNA"/>
</dbReference>
<dbReference type="Proteomes" id="UP000307380">
    <property type="component" value="Unassembled WGS sequence"/>
</dbReference>
<dbReference type="RefSeq" id="WP_136423338.1">
    <property type="nucleotide sequence ID" value="NZ_OZ241748.1"/>
</dbReference>
<dbReference type="NCBIfam" id="TIGR01509">
    <property type="entry name" value="HAD-SF-IA-v3"/>
    <property type="match status" value="1"/>
</dbReference>
<dbReference type="InterPro" id="IPR023198">
    <property type="entry name" value="PGP-like_dom2"/>
</dbReference>
<dbReference type="Gene3D" id="1.10.150.240">
    <property type="entry name" value="Putative phosphatase, domain 2"/>
    <property type="match status" value="1"/>
</dbReference>
<sequence>MNSTARSPISLPGRVVVFDYGEVISVEPTAANRAELLAIAGVADVDADAFWTAYWAPRAPLDAGTISIREYWDAVAATMGRQWDTATVHLLWVCDVTGWMSVNTATLAVIERLVAGGTRTALLSNAGADYSGFFRNGSFGHLFEQHFISGELHLVKPDAAIYQHVLDALGIAADQMIFIDNRADNVAGAEDLGITGHVFTSAEQLSAFLETAQVGVSA</sequence>
<dbReference type="PRINTS" id="PR00413">
    <property type="entry name" value="HADHALOGNASE"/>
</dbReference>
<protein>
    <submittedName>
        <fullName evidence="1">HAD family phosphatase</fullName>
    </submittedName>
</protein>
<dbReference type="Gene3D" id="3.40.50.1000">
    <property type="entry name" value="HAD superfamily/HAD-like"/>
    <property type="match status" value="1"/>
</dbReference>
<keyword evidence="2" id="KW-1185">Reference proteome</keyword>
<reference evidence="1 2" key="1">
    <citation type="submission" date="2019-04" db="EMBL/GenBank/DDBJ databases">
        <authorList>
            <person name="Jiang L."/>
        </authorList>
    </citation>
    <scope>NUCLEOTIDE SEQUENCE [LARGE SCALE GENOMIC DNA]</scope>
    <source>
        <strain evidence="1 2">YIM 131861</strain>
    </source>
</reference>
<dbReference type="PANTHER" id="PTHR43611">
    <property type="entry name" value="ALPHA-D-GLUCOSE 1-PHOSPHATE PHOSPHATASE"/>
    <property type="match status" value="1"/>
</dbReference>
<dbReference type="InterPro" id="IPR006439">
    <property type="entry name" value="HAD-SF_hydro_IA"/>
</dbReference>